<evidence type="ECO:0000313" key="2">
    <source>
        <dbReference type="WBParaSite" id="nRc.2.0.1.t06607-RA"/>
    </source>
</evidence>
<name>A0A915HYG0_ROMCU</name>
<keyword evidence="1" id="KW-1185">Reference proteome</keyword>
<protein>
    <submittedName>
        <fullName evidence="2">Uncharacterized protein</fullName>
    </submittedName>
</protein>
<reference evidence="2" key="1">
    <citation type="submission" date="2022-11" db="UniProtKB">
        <authorList>
            <consortium name="WormBaseParasite"/>
        </authorList>
    </citation>
    <scope>IDENTIFICATION</scope>
</reference>
<sequence>MDYRGCVTCRRISPSVTQLPFVIRKASWDRWAVSPNIGIFIRVLRVGVRTAALSLGIQSAIQGEVADTWIIVISFNLRFKRSPKICSQAAIKSKKNPSKTRQRIKFELETANQNTRDQAINLRIESSTDMACATAQHCKLKNELTCISGNNHKTAFTTAAAILCLVTTRSLAGVYLLSFFDSFSDSLSEGELSRLDIAIQI</sequence>
<dbReference type="Proteomes" id="UP000887565">
    <property type="component" value="Unplaced"/>
</dbReference>
<dbReference type="WBParaSite" id="nRc.2.0.1.t06607-RA">
    <property type="protein sequence ID" value="nRc.2.0.1.t06607-RA"/>
    <property type="gene ID" value="nRc.2.0.1.g06607"/>
</dbReference>
<accession>A0A915HYG0</accession>
<organism evidence="1 2">
    <name type="scientific">Romanomermis culicivorax</name>
    <name type="common">Nematode worm</name>
    <dbReference type="NCBI Taxonomy" id="13658"/>
    <lineage>
        <taxon>Eukaryota</taxon>
        <taxon>Metazoa</taxon>
        <taxon>Ecdysozoa</taxon>
        <taxon>Nematoda</taxon>
        <taxon>Enoplea</taxon>
        <taxon>Dorylaimia</taxon>
        <taxon>Mermithida</taxon>
        <taxon>Mermithoidea</taxon>
        <taxon>Mermithidae</taxon>
        <taxon>Romanomermis</taxon>
    </lineage>
</organism>
<evidence type="ECO:0000313" key="1">
    <source>
        <dbReference type="Proteomes" id="UP000887565"/>
    </source>
</evidence>
<proteinExistence type="predicted"/>
<dbReference type="AlphaFoldDB" id="A0A915HYG0"/>